<evidence type="ECO:0000313" key="2">
    <source>
        <dbReference type="EMBL" id="QJE96364.1"/>
    </source>
</evidence>
<proteinExistence type="predicted"/>
<accession>A0A858RIJ7</accession>
<dbReference type="KEGG" id="luo:HHL09_11400"/>
<dbReference type="RefSeq" id="WP_169454765.1">
    <property type="nucleotide sequence ID" value="NZ_CP051774.1"/>
</dbReference>
<dbReference type="EMBL" id="CP051774">
    <property type="protein sequence ID" value="QJE96364.1"/>
    <property type="molecule type" value="Genomic_DNA"/>
</dbReference>
<gene>
    <name evidence="2" type="ORF">HHL09_11400</name>
</gene>
<protein>
    <submittedName>
        <fullName evidence="2">LamG domain-containing protein</fullName>
    </submittedName>
</protein>
<feature type="chain" id="PRO_5032651127" evidence="1">
    <location>
        <begin position="39"/>
        <end position="902"/>
    </location>
</feature>
<evidence type="ECO:0000313" key="3">
    <source>
        <dbReference type="Proteomes" id="UP000501812"/>
    </source>
</evidence>
<sequence>MNPISDFSHPLRHRAAIFLPNGAAAALAIFVVAGPAQAADVTLGTTNGIGTSSFESATSWSNAAAPSAGNAYLVPSGLTLRTPADSAVDHTFAGDSLKLTSASLVYKGGTNNNVISVNNLTLDASLVNNASNTSTAFTLGGSINIAGTGTSTIFSNNATITVTAPISGNSGTLLLQTNTTTGRQVILTAANTYTGNIQVTGNSGAVLTSSGKLAFAMNSSAGAYNSITGAAPFEFSGVFTIDLTGAGTNPGDSHQLVNTATIAENFTATFAVEGWTKIGDVWVSPNGNYQFIPSSGVLVRVEPDVDLDGLPDAWEIEYFGSISAHDGDDDPDGDFSSNLAEYNAFTEPDDPASFPDSDFDGLPDGWETFYFTNLTQGPLGDPDGDFSSNEAEYAALTDPTTRVSFPDADADLVGDDWEIRHFGSIAACDPEADPDGDLFTNRQEFDSATNPKIQVSSPDYDLPLDGLPDGWEVKYFRAGNESLEQTILHTDGMLDSDGDGSTDAVEYHAGTNPKDSSSYPGGTAAYWRFEEKTTGLIEYPQVATAVKDVTNNGNDMMTWADYTAPSHITTVLDDVVTNTGAMNGSSLVFTEVDGNRYTSDNIYTSGTAPINAAIFNALTVEASFRPTRVGRGQGIIGKSGNPTGMAAPYQAPFTLKLNAENHVVAGLIDGSSTAREVISVRTVSADSWYSAAVTVSPTQLSLWLKAPGDTNYVLESSLAISGAWYPTEFNRVWVIGQTEYDPAENGGFGGYYSFNGEIDEVRISPTVLGNGKFLANVASGIEDPDSDGDAMGDAWELEYFGSLGQTAAGDFDGDGTTNIVEYLTGLSPVSGSSRFAGTVSGNTITWPAKAGVSFTVQRSATMADEASWADVATVVATGTTATWTDLVPPSGKAFYRIVLPTP</sequence>
<dbReference type="Pfam" id="PF13385">
    <property type="entry name" value="Laminin_G_3"/>
    <property type="match status" value="1"/>
</dbReference>
<dbReference type="AlphaFoldDB" id="A0A858RIJ7"/>
<evidence type="ECO:0000256" key="1">
    <source>
        <dbReference type="SAM" id="SignalP"/>
    </source>
</evidence>
<dbReference type="Gene3D" id="2.60.120.200">
    <property type="match status" value="1"/>
</dbReference>
<name>A0A858RIJ7_9BACT</name>
<organism evidence="2 3">
    <name type="scientific">Luteolibacter luteus</name>
    <dbReference type="NCBI Taxonomy" id="2728835"/>
    <lineage>
        <taxon>Bacteria</taxon>
        <taxon>Pseudomonadati</taxon>
        <taxon>Verrucomicrobiota</taxon>
        <taxon>Verrucomicrobiia</taxon>
        <taxon>Verrucomicrobiales</taxon>
        <taxon>Verrucomicrobiaceae</taxon>
        <taxon>Luteolibacter</taxon>
    </lineage>
</organism>
<dbReference type="InterPro" id="IPR013320">
    <property type="entry name" value="ConA-like_dom_sf"/>
</dbReference>
<feature type="signal peptide" evidence="1">
    <location>
        <begin position="1"/>
        <end position="38"/>
    </location>
</feature>
<keyword evidence="3" id="KW-1185">Reference proteome</keyword>
<keyword evidence="1" id="KW-0732">Signal</keyword>
<dbReference type="SUPFAM" id="SSF49899">
    <property type="entry name" value="Concanavalin A-like lectins/glucanases"/>
    <property type="match status" value="1"/>
</dbReference>
<dbReference type="Proteomes" id="UP000501812">
    <property type="component" value="Chromosome"/>
</dbReference>
<reference evidence="2 3" key="1">
    <citation type="submission" date="2020-04" db="EMBL/GenBank/DDBJ databases">
        <title>Luteolibacter sp. G-1-1-1 isolated from soil.</title>
        <authorList>
            <person name="Dahal R.H."/>
        </authorList>
    </citation>
    <scope>NUCLEOTIDE SEQUENCE [LARGE SCALE GENOMIC DNA]</scope>
    <source>
        <strain evidence="2 3">G-1-1-1</strain>
    </source>
</reference>